<feature type="region of interest" description="Disordered" evidence="1">
    <location>
        <begin position="1"/>
        <end position="32"/>
    </location>
</feature>
<protein>
    <submittedName>
        <fullName evidence="2">Uncharacterized protein</fullName>
    </submittedName>
</protein>
<sequence>MENQLTLSNPDGDPRSSNVPLIQEEHHEDFTPPDNNAIFKPGTMSHIQEGPNNDFVYQSFVDNNETSEIDYDIIAAEIKNNNQEDTDIVSETTSIDNDSIHYDSHYIDSGENEIDRIYIAPLISEEGSSVLQSAEDQLDIR</sequence>
<dbReference type="Proteomes" id="UP000230233">
    <property type="component" value="Chromosome I"/>
</dbReference>
<gene>
    <name evidence="2" type="primary">Cnig_chr_I.g2990</name>
    <name evidence="2" type="ORF">B9Z55_002990</name>
</gene>
<proteinExistence type="predicted"/>
<dbReference type="EMBL" id="PDUG01000001">
    <property type="protein sequence ID" value="PIC53176.1"/>
    <property type="molecule type" value="Genomic_DNA"/>
</dbReference>
<dbReference type="AlphaFoldDB" id="A0A2G5VNK6"/>
<evidence type="ECO:0000313" key="3">
    <source>
        <dbReference type="Proteomes" id="UP000230233"/>
    </source>
</evidence>
<evidence type="ECO:0000256" key="1">
    <source>
        <dbReference type="SAM" id="MobiDB-lite"/>
    </source>
</evidence>
<name>A0A2G5VNK6_9PELO</name>
<keyword evidence="3" id="KW-1185">Reference proteome</keyword>
<organism evidence="2 3">
    <name type="scientific">Caenorhabditis nigoni</name>
    <dbReference type="NCBI Taxonomy" id="1611254"/>
    <lineage>
        <taxon>Eukaryota</taxon>
        <taxon>Metazoa</taxon>
        <taxon>Ecdysozoa</taxon>
        <taxon>Nematoda</taxon>
        <taxon>Chromadorea</taxon>
        <taxon>Rhabditida</taxon>
        <taxon>Rhabditina</taxon>
        <taxon>Rhabditomorpha</taxon>
        <taxon>Rhabditoidea</taxon>
        <taxon>Rhabditidae</taxon>
        <taxon>Peloderinae</taxon>
        <taxon>Caenorhabditis</taxon>
    </lineage>
</organism>
<accession>A0A2G5VNK6</accession>
<comment type="caution">
    <text evidence="2">The sequence shown here is derived from an EMBL/GenBank/DDBJ whole genome shotgun (WGS) entry which is preliminary data.</text>
</comment>
<reference evidence="3" key="1">
    <citation type="submission" date="2017-10" db="EMBL/GenBank/DDBJ databases">
        <title>Rapid genome shrinkage in a self-fertile nematode reveals novel sperm competition proteins.</title>
        <authorList>
            <person name="Yin D."/>
            <person name="Schwarz E.M."/>
            <person name="Thomas C.G."/>
            <person name="Felde R.L."/>
            <person name="Korf I.F."/>
            <person name="Cutter A.D."/>
            <person name="Schartner C.M."/>
            <person name="Ralston E.J."/>
            <person name="Meyer B.J."/>
            <person name="Haag E.S."/>
        </authorList>
    </citation>
    <scope>NUCLEOTIDE SEQUENCE [LARGE SCALE GENOMIC DNA]</scope>
    <source>
        <strain evidence="3">JU1422</strain>
    </source>
</reference>
<dbReference type="OrthoDB" id="10347224at2759"/>
<feature type="compositionally biased region" description="Polar residues" evidence="1">
    <location>
        <begin position="1"/>
        <end position="20"/>
    </location>
</feature>
<evidence type="ECO:0000313" key="2">
    <source>
        <dbReference type="EMBL" id="PIC53176.1"/>
    </source>
</evidence>